<sequence length="163" mass="18555">MEARLVFSSDYLPEILRAPAIPWRAALDDCCFFDDVRHYGNDTVSVLSELGYTYERTIRLAFIHGTFYWHVYLFLISRDGNWLESVSRDEAASFISLDLINRVIGYVHPQQYSVENSVMFYKKTPGLESHGHGQPSASHLGAAHDAEMRRLVDDGIENLIRGG</sequence>
<proteinExistence type="predicted"/>
<evidence type="ECO:0000313" key="1">
    <source>
        <dbReference type="EMBL" id="KAK0655323.1"/>
    </source>
</evidence>
<organism evidence="1 2">
    <name type="scientific">Cercophora newfieldiana</name>
    <dbReference type="NCBI Taxonomy" id="92897"/>
    <lineage>
        <taxon>Eukaryota</taxon>
        <taxon>Fungi</taxon>
        <taxon>Dikarya</taxon>
        <taxon>Ascomycota</taxon>
        <taxon>Pezizomycotina</taxon>
        <taxon>Sordariomycetes</taxon>
        <taxon>Sordariomycetidae</taxon>
        <taxon>Sordariales</taxon>
        <taxon>Lasiosphaeriaceae</taxon>
        <taxon>Cercophora</taxon>
    </lineage>
</organism>
<evidence type="ECO:0000313" key="2">
    <source>
        <dbReference type="Proteomes" id="UP001174936"/>
    </source>
</evidence>
<dbReference type="Proteomes" id="UP001174936">
    <property type="component" value="Unassembled WGS sequence"/>
</dbReference>
<dbReference type="EMBL" id="JAULSV010000001">
    <property type="protein sequence ID" value="KAK0655323.1"/>
    <property type="molecule type" value="Genomic_DNA"/>
</dbReference>
<name>A0AA39YML4_9PEZI</name>
<gene>
    <name evidence="1" type="ORF">B0T16DRAFT_384242</name>
</gene>
<reference evidence="1" key="1">
    <citation type="submission" date="2023-06" db="EMBL/GenBank/DDBJ databases">
        <title>Genome-scale phylogeny and comparative genomics of the fungal order Sordariales.</title>
        <authorList>
            <consortium name="Lawrence Berkeley National Laboratory"/>
            <person name="Hensen N."/>
            <person name="Bonometti L."/>
            <person name="Westerberg I."/>
            <person name="Brannstrom I.O."/>
            <person name="Guillou S."/>
            <person name="Cros-Aarteil S."/>
            <person name="Calhoun S."/>
            <person name="Haridas S."/>
            <person name="Kuo A."/>
            <person name="Mondo S."/>
            <person name="Pangilinan J."/>
            <person name="Riley R."/>
            <person name="Labutti K."/>
            <person name="Andreopoulos B."/>
            <person name="Lipzen A."/>
            <person name="Chen C."/>
            <person name="Yanf M."/>
            <person name="Daum C."/>
            <person name="Ng V."/>
            <person name="Clum A."/>
            <person name="Steindorff A."/>
            <person name="Ohm R."/>
            <person name="Martin F."/>
            <person name="Silar P."/>
            <person name="Natvig D."/>
            <person name="Lalanne C."/>
            <person name="Gautier V."/>
            <person name="Ament-Velasquez S.L."/>
            <person name="Kruys A."/>
            <person name="Hutchinson M.I."/>
            <person name="Powell A.J."/>
            <person name="Barry K."/>
            <person name="Miller A.N."/>
            <person name="Grigoriev I.V."/>
            <person name="Debuchy R."/>
            <person name="Gladieux P."/>
            <person name="Thoren M.H."/>
            <person name="Johannesson H."/>
        </authorList>
    </citation>
    <scope>NUCLEOTIDE SEQUENCE</scope>
    <source>
        <strain evidence="1">SMH2532-1</strain>
    </source>
</reference>
<protein>
    <submittedName>
        <fullName evidence="1">Uncharacterized protein</fullName>
    </submittedName>
</protein>
<accession>A0AA39YML4</accession>
<dbReference type="AlphaFoldDB" id="A0AA39YML4"/>
<comment type="caution">
    <text evidence="1">The sequence shown here is derived from an EMBL/GenBank/DDBJ whole genome shotgun (WGS) entry which is preliminary data.</text>
</comment>
<keyword evidence="2" id="KW-1185">Reference proteome</keyword>